<evidence type="ECO:0000313" key="1">
    <source>
        <dbReference type="EMBL" id="RGB91603.1"/>
    </source>
</evidence>
<proteinExistence type="predicted"/>
<dbReference type="AlphaFoldDB" id="A0A3E2U5X5"/>
<gene>
    <name evidence="1" type="ORF">DWZ46_07415</name>
</gene>
<comment type="caution">
    <text evidence="1">The sequence shown here is derived from an EMBL/GenBank/DDBJ whole genome shotgun (WGS) entry which is preliminary data.</text>
</comment>
<dbReference type="Proteomes" id="UP000260991">
    <property type="component" value="Unassembled WGS sequence"/>
</dbReference>
<name>A0A3E2U5X5_9FIRM</name>
<evidence type="ECO:0000313" key="2">
    <source>
        <dbReference type="Proteomes" id="UP000260991"/>
    </source>
</evidence>
<dbReference type="RefSeq" id="WP_158403037.1">
    <property type="nucleotide sequence ID" value="NZ_QVER01000007.1"/>
</dbReference>
<organism evidence="1 2">
    <name type="scientific">Faecalibacterium prausnitzii</name>
    <dbReference type="NCBI Taxonomy" id="853"/>
    <lineage>
        <taxon>Bacteria</taxon>
        <taxon>Bacillati</taxon>
        <taxon>Bacillota</taxon>
        <taxon>Clostridia</taxon>
        <taxon>Eubacteriales</taxon>
        <taxon>Oscillospiraceae</taxon>
        <taxon>Faecalibacterium</taxon>
    </lineage>
</organism>
<protein>
    <submittedName>
        <fullName evidence="1">Uncharacterized protein</fullName>
    </submittedName>
</protein>
<reference evidence="1 2" key="1">
    <citation type="submission" date="2018-08" db="EMBL/GenBank/DDBJ databases">
        <title>A genome reference for cultivated species of the human gut microbiota.</title>
        <authorList>
            <person name="Zou Y."/>
            <person name="Xue W."/>
            <person name="Luo G."/>
        </authorList>
    </citation>
    <scope>NUCLEOTIDE SEQUENCE [LARGE SCALE GENOMIC DNA]</scope>
    <source>
        <strain evidence="1 2">AF32-8AC</strain>
    </source>
</reference>
<sequence>MKKTKQKWCLRILVWLVALLVLLGVADSCRVQEDPHRTLVQGSLQELNDSWTLETDQQAVYDIPESMGKA</sequence>
<dbReference type="EMBL" id="QVER01000007">
    <property type="protein sequence ID" value="RGB91603.1"/>
    <property type="molecule type" value="Genomic_DNA"/>
</dbReference>
<accession>A0A3E2U5X5</accession>